<dbReference type="RefSeq" id="WP_145179998.1">
    <property type="nucleotide sequence ID" value="NZ_CP037422.1"/>
</dbReference>
<proteinExistence type="predicted"/>
<gene>
    <name evidence="2" type="ORF">V202x_54960</name>
</gene>
<reference evidence="2 3" key="1">
    <citation type="submission" date="2019-03" db="EMBL/GenBank/DDBJ databases">
        <title>Deep-cultivation of Planctomycetes and their phenomic and genomic characterization uncovers novel biology.</title>
        <authorList>
            <person name="Wiegand S."/>
            <person name="Jogler M."/>
            <person name="Boedeker C."/>
            <person name="Pinto D."/>
            <person name="Vollmers J."/>
            <person name="Rivas-Marin E."/>
            <person name="Kohn T."/>
            <person name="Peeters S.H."/>
            <person name="Heuer A."/>
            <person name="Rast P."/>
            <person name="Oberbeckmann S."/>
            <person name="Bunk B."/>
            <person name="Jeske O."/>
            <person name="Meyerdierks A."/>
            <person name="Storesund J.E."/>
            <person name="Kallscheuer N."/>
            <person name="Luecker S."/>
            <person name="Lage O.M."/>
            <person name="Pohl T."/>
            <person name="Merkel B.J."/>
            <person name="Hornburger P."/>
            <person name="Mueller R.-W."/>
            <person name="Bruemmer F."/>
            <person name="Labrenz M."/>
            <person name="Spormann A.M."/>
            <person name="Op den Camp H."/>
            <person name="Overmann J."/>
            <person name="Amann R."/>
            <person name="Jetten M.S.M."/>
            <person name="Mascher T."/>
            <person name="Medema M.H."/>
            <person name="Devos D.P."/>
            <person name="Kaster A.-K."/>
            <person name="Ovreas L."/>
            <person name="Rohde M."/>
            <person name="Galperin M.Y."/>
            <person name="Jogler C."/>
        </authorList>
    </citation>
    <scope>NUCLEOTIDE SEQUENCE [LARGE SCALE GENOMIC DNA]</scope>
    <source>
        <strain evidence="2 3">V202</strain>
    </source>
</reference>
<sequence>MSYLKMISFVVIALVFTCVPLASVQAEEVKLKPITVPKILKVAHQIQKSAPPNLILNVVGEVPTGGYTKTKLSRVVYKKPPKDGVQDYKLTAVPPSGIAIQAISQVTASNTWKGYPNWVKGIRVHGVKSGIVLIKFDQGGDTIQPVRRRFKGTSKDGSFEKALTDALTKLNQALSAGGVNDASATWKVVKTSGQVGGIAGQNQLSVVISAERQPPWPQKNKSKKQPQKKK</sequence>
<dbReference type="EMBL" id="CP037422">
    <property type="protein sequence ID" value="QDU12071.1"/>
    <property type="molecule type" value="Genomic_DNA"/>
</dbReference>
<evidence type="ECO:0000256" key="1">
    <source>
        <dbReference type="SAM" id="MobiDB-lite"/>
    </source>
</evidence>
<dbReference type="OrthoDB" id="278527at2"/>
<feature type="region of interest" description="Disordered" evidence="1">
    <location>
        <begin position="210"/>
        <end position="230"/>
    </location>
</feature>
<organism evidence="2 3">
    <name type="scientific">Gimesia aquarii</name>
    <dbReference type="NCBI Taxonomy" id="2527964"/>
    <lineage>
        <taxon>Bacteria</taxon>
        <taxon>Pseudomonadati</taxon>
        <taxon>Planctomycetota</taxon>
        <taxon>Planctomycetia</taxon>
        <taxon>Planctomycetales</taxon>
        <taxon>Planctomycetaceae</taxon>
        <taxon>Gimesia</taxon>
    </lineage>
</organism>
<dbReference type="Proteomes" id="UP000318384">
    <property type="component" value="Chromosome"/>
</dbReference>
<dbReference type="AlphaFoldDB" id="A0A517X3I4"/>
<accession>A0A517X3I4</accession>
<keyword evidence="3" id="KW-1185">Reference proteome</keyword>
<protein>
    <submittedName>
        <fullName evidence="2">Uncharacterized protein</fullName>
    </submittedName>
</protein>
<name>A0A517X3I4_9PLAN</name>
<evidence type="ECO:0000313" key="2">
    <source>
        <dbReference type="EMBL" id="QDU12071.1"/>
    </source>
</evidence>
<feature type="compositionally biased region" description="Basic residues" evidence="1">
    <location>
        <begin position="220"/>
        <end position="230"/>
    </location>
</feature>
<evidence type="ECO:0000313" key="3">
    <source>
        <dbReference type="Proteomes" id="UP000318384"/>
    </source>
</evidence>